<name>A0A7W7SJP2_9ACTN</name>
<accession>A0A7W7SJP2</accession>
<dbReference type="EMBL" id="JACHJR010000001">
    <property type="protein sequence ID" value="MBB4951739.1"/>
    <property type="molecule type" value="Genomic_DNA"/>
</dbReference>
<feature type="region of interest" description="Disordered" evidence="1">
    <location>
        <begin position="1"/>
        <end position="55"/>
    </location>
</feature>
<organism evidence="3 4">
    <name type="scientific">Kitasatospora gansuensis</name>
    <dbReference type="NCBI Taxonomy" id="258050"/>
    <lineage>
        <taxon>Bacteria</taxon>
        <taxon>Bacillati</taxon>
        <taxon>Actinomycetota</taxon>
        <taxon>Actinomycetes</taxon>
        <taxon>Kitasatosporales</taxon>
        <taxon>Streptomycetaceae</taxon>
        <taxon>Kitasatospora</taxon>
    </lineage>
</organism>
<dbReference type="Proteomes" id="UP000573327">
    <property type="component" value="Unassembled WGS sequence"/>
</dbReference>
<gene>
    <name evidence="3" type="ORF">F4556_007274</name>
</gene>
<keyword evidence="4" id="KW-1185">Reference proteome</keyword>
<comment type="caution">
    <text evidence="3">The sequence shown here is derived from an EMBL/GenBank/DDBJ whole genome shotgun (WGS) entry which is preliminary data.</text>
</comment>
<keyword evidence="2" id="KW-0472">Membrane</keyword>
<feature type="transmembrane region" description="Helical" evidence="2">
    <location>
        <begin position="181"/>
        <end position="201"/>
    </location>
</feature>
<sequence>MSQPQAQPPQFNPYNQALIPEPPSGFGPPPAYPGRPPMPPGQPYPAYPAPPLTQQPRRGNPVGAVALGLIVSFIVSAIYTGIIFATYRHQSESTRHALYLVHALLNGAAVGLLAGLVGRRSNGARIGAAVIAPLGAFFGFANSVPLVVAERGGAHAVEFLLKADPFFPAKTWWGSHYGTEWLSVLGLVVAALAAWSLAWFAGRNRH</sequence>
<reference evidence="3 4" key="1">
    <citation type="submission" date="2020-08" db="EMBL/GenBank/DDBJ databases">
        <title>Sequencing the genomes of 1000 actinobacteria strains.</title>
        <authorList>
            <person name="Klenk H.-P."/>
        </authorList>
    </citation>
    <scope>NUCLEOTIDE SEQUENCE [LARGE SCALE GENOMIC DNA]</scope>
    <source>
        <strain evidence="3 4">DSM 44786</strain>
    </source>
</reference>
<evidence type="ECO:0000256" key="2">
    <source>
        <dbReference type="SAM" id="Phobius"/>
    </source>
</evidence>
<protein>
    <submittedName>
        <fullName evidence="3">Uncharacterized protein</fullName>
    </submittedName>
</protein>
<keyword evidence="2" id="KW-0812">Transmembrane</keyword>
<feature type="transmembrane region" description="Helical" evidence="2">
    <location>
        <begin position="62"/>
        <end position="85"/>
    </location>
</feature>
<proteinExistence type="predicted"/>
<dbReference type="RefSeq" id="WP_184923909.1">
    <property type="nucleotide sequence ID" value="NZ_JACHJR010000001.1"/>
</dbReference>
<dbReference type="AlphaFoldDB" id="A0A7W7SJP2"/>
<evidence type="ECO:0000256" key="1">
    <source>
        <dbReference type="SAM" id="MobiDB-lite"/>
    </source>
</evidence>
<feature type="compositionally biased region" description="Pro residues" evidence="1">
    <location>
        <begin position="20"/>
        <end position="53"/>
    </location>
</feature>
<feature type="compositionally biased region" description="Pro residues" evidence="1">
    <location>
        <begin position="1"/>
        <end position="11"/>
    </location>
</feature>
<evidence type="ECO:0000313" key="4">
    <source>
        <dbReference type="Proteomes" id="UP000573327"/>
    </source>
</evidence>
<evidence type="ECO:0000313" key="3">
    <source>
        <dbReference type="EMBL" id="MBB4951739.1"/>
    </source>
</evidence>
<feature type="transmembrane region" description="Helical" evidence="2">
    <location>
        <begin position="124"/>
        <end position="141"/>
    </location>
</feature>
<keyword evidence="2" id="KW-1133">Transmembrane helix</keyword>
<feature type="transmembrane region" description="Helical" evidence="2">
    <location>
        <begin position="97"/>
        <end position="117"/>
    </location>
</feature>